<feature type="transmembrane region" description="Helical" evidence="8">
    <location>
        <begin position="74"/>
        <end position="96"/>
    </location>
</feature>
<feature type="transmembrane region" description="Helical" evidence="8">
    <location>
        <begin position="232"/>
        <end position="250"/>
    </location>
</feature>
<dbReference type="InterPro" id="IPR052017">
    <property type="entry name" value="TSUP"/>
</dbReference>
<keyword evidence="4 8" id="KW-1003">Cell membrane</keyword>
<keyword evidence="6 8" id="KW-1133">Transmembrane helix</keyword>
<evidence type="ECO:0000313" key="9">
    <source>
        <dbReference type="EMBL" id="CEG07161.1"/>
    </source>
</evidence>
<keyword evidence="5 8" id="KW-0812">Transmembrane</keyword>
<dbReference type="AlphaFoldDB" id="A0A090MI00"/>
<evidence type="ECO:0000256" key="7">
    <source>
        <dbReference type="ARBA" id="ARBA00023136"/>
    </source>
</evidence>
<evidence type="ECO:0000256" key="5">
    <source>
        <dbReference type="ARBA" id="ARBA00022692"/>
    </source>
</evidence>
<reference evidence="9 10" key="1">
    <citation type="journal article" date="2014" name="Genome Announc.">
        <title>Genome Sequence of Afipia felis Strain 76713, Isolated in Hospital Water Using an Amoeba Co-Culture Procedure.</title>
        <authorList>
            <person name="Benamar S."/>
            <person name="La Scola B."/>
            <person name="Croce O."/>
        </authorList>
    </citation>
    <scope>NUCLEOTIDE SEQUENCE [LARGE SCALE GENOMIC DNA]</scope>
    <source>
        <strain evidence="9 10">76713</strain>
    </source>
</reference>
<keyword evidence="10" id="KW-1185">Reference proteome</keyword>
<feature type="transmembrane region" description="Helical" evidence="8">
    <location>
        <begin position="204"/>
        <end position="225"/>
    </location>
</feature>
<evidence type="ECO:0000256" key="6">
    <source>
        <dbReference type="ARBA" id="ARBA00022989"/>
    </source>
</evidence>
<dbReference type="PANTHER" id="PTHR30269">
    <property type="entry name" value="TRANSMEMBRANE PROTEIN YFCA"/>
    <property type="match status" value="1"/>
</dbReference>
<dbReference type="Pfam" id="PF01925">
    <property type="entry name" value="TauE"/>
    <property type="match status" value="1"/>
</dbReference>
<evidence type="ECO:0000256" key="3">
    <source>
        <dbReference type="ARBA" id="ARBA00022448"/>
    </source>
</evidence>
<dbReference type="PANTHER" id="PTHR30269:SF0">
    <property type="entry name" value="MEMBRANE TRANSPORTER PROTEIN YFCA-RELATED"/>
    <property type="match status" value="1"/>
</dbReference>
<dbReference type="OrthoDB" id="9807082at2"/>
<comment type="similarity">
    <text evidence="2 8">Belongs to the 4-toluene sulfonate uptake permease (TSUP) (TC 2.A.102) family.</text>
</comment>
<feature type="transmembrane region" description="Helical" evidence="8">
    <location>
        <begin position="179"/>
        <end position="198"/>
    </location>
</feature>
<evidence type="ECO:0000256" key="2">
    <source>
        <dbReference type="ARBA" id="ARBA00009142"/>
    </source>
</evidence>
<protein>
    <recommendedName>
        <fullName evidence="8">Probable membrane transporter protein</fullName>
    </recommendedName>
</protein>
<dbReference type="InterPro" id="IPR002781">
    <property type="entry name" value="TM_pro_TauE-like"/>
</dbReference>
<name>A0A090MI00_AFIFE</name>
<gene>
    <name evidence="9" type="ORF">BN961_00543</name>
</gene>
<dbReference type="EMBL" id="CCAZ020000001">
    <property type="protein sequence ID" value="CEG07161.1"/>
    <property type="molecule type" value="Genomic_DNA"/>
</dbReference>
<dbReference type="Proteomes" id="UP000035762">
    <property type="component" value="Unassembled WGS sequence"/>
</dbReference>
<proteinExistence type="inferred from homology"/>
<sequence length="252" mass="26205">MSVTDFLLLAGGGFLAGIVNSVAGGGTFLSFAAMIACGLNALEANATSAVAITPSNLATVAAYRNEVKSHWREFIPFAVIGVIGGAIGAGLLIWLGNAGFKPLVPWLLLFATLLFAFSGPIRKFVEPWSVRAETGVRIAAYGLMVVVSIYGGFFGAGIGFVILAALLILEGGDYHKANAIRITIAFLIQAVAAVLLIFGGLVHWPHAIVTMISASVGGYCGVGWARMLPDKIVRAVVVAIGAALTVIFFVRP</sequence>
<comment type="subcellular location">
    <subcellularLocation>
        <location evidence="1 8">Cell membrane</location>
        <topology evidence="1 8">Multi-pass membrane protein</topology>
    </subcellularLocation>
</comment>
<dbReference type="GO" id="GO:0005886">
    <property type="term" value="C:plasma membrane"/>
    <property type="evidence" value="ECO:0007669"/>
    <property type="project" value="UniProtKB-SubCell"/>
</dbReference>
<accession>A0A090MI00</accession>
<organism evidence="9 10">
    <name type="scientific">Afipia felis</name>
    <name type="common">Cat scratch disease bacillus</name>
    <dbReference type="NCBI Taxonomy" id="1035"/>
    <lineage>
        <taxon>Bacteria</taxon>
        <taxon>Pseudomonadati</taxon>
        <taxon>Pseudomonadota</taxon>
        <taxon>Alphaproteobacteria</taxon>
        <taxon>Hyphomicrobiales</taxon>
        <taxon>Nitrobacteraceae</taxon>
        <taxon>Afipia</taxon>
    </lineage>
</organism>
<comment type="caution">
    <text evidence="9">The sequence shown here is derived from an EMBL/GenBank/DDBJ whole genome shotgun (WGS) entry which is preliminary data.</text>
</comment>
<evidence type="ECO:0000313" key="10">
    <source>
        <dbReference type="Proteomes" id="UP000035762"/>
    </source>
</evidence>
<feature type="transmembrane region" description="Helical" evidence="8">
    <location>
        <begin position="141"/>
        <end position="167"/>
    </location>
</feature>
<evidence type="ECO:0000256" key="8">
    <source>
        <dbReference type="RuleBase" id="RU363041"/>
    </source>
</evidence>
<evidence type="ECO:0000256" key="1">
    <source>
        <dbReference type="ARBA" id="ARBA00004651"/>
    </source>
</evidence>
<dbReference type="RefSeq" id="WP_009337245.1">
    <property type="nucleotide sequence ID" value="NZ_CCAZ020000001.1"/>
</dbReference>
<keyword evidence="3" id="KW-0813">Transport</keyword>
<feature type="transmembrane region" description="Helical" evidence="8">
    <location>
        <begin position="103"/>
        <end position="121"/>
    </location>
</feature>
<evidence type="ECO:0000256" key="4">
    <source>
        <dbReference type="ARBA" id="ARBA00022475"/>
    </source>
</evidence>
<keyword evidence="7 8" id="KW-0472">Membrane</keyword>